<accession>A0ABR7QWH6</accession>
<dbReference type="Gene3D" id="2.30.40.10">
    <property type="entry name" value="Urease, subunit C, domain 1"/>
    <property type="match status" value="1"/>
</dbReference>
<evidence type="ECO:0000259" key="1">
    <source>
        <dbReference type="Pfam" id="PF07969"/>
    </source>
</evidence>
<dbReference type="InterPro" id="IPR033932">
    <property type="entry name" value="YtcJ-like"/>
</dbReference>
<dbReference type="Gene3D" id="3.10.310.70">
    <property type="match status" value="1"/>
</dbReference>
<evidence type="ECO:0000313" key="2">
    <source>
        <dbReference type="EMBL" id="MBC9130564.1"/>
    </source>
</evidence>
<organism evidence="2 3">
    <name type="scientific">Frischella japonica</name>
    <dbReference type="NCBI Taxonomy" id="2741544"/>
    <lineage>
        <taxon>Bacteria</taxon>
        <taxon>Pseudomonadati</taxon>
        <taxon>Pseudomonadota</taxon>
        <taxon>Gammaproteobacteria</taxon>
        <taxon>Orbales</taxon>
        <taxon>Orbaceae</taxon>
        <taxon>Frischella</taxon>
    </lineage>
</organism>
<protein>
    <submittedName>
        <fullName evidence="2">Amidohydrolase</fullName>
    </submittedName>
</protein>
<dbReference type="PANTHER" id="PTHR22642:SF2">
    <property type="entry name" value="PROTEIN LONG AFTER FAR-RED 3"/>
    <property type="match status" value="1"/>
</dbReference>
<proteinExistence type="predicted"/>
<sequence>MVENRSYADIAYINGYIYTADNTNTVCEAIAVTDGYIIATGSTAQIQKLITEHTQIFDLHGKTMLPGIIDAHLHPFWGGMQLSGCHLDYASLTIAQTLDKIQHYLDNDPCKGANDWLQVRGWLRQEVLPLGTDITRADLDQLNTRRPVILFSNDCHTLVANTRALEMFGLNRHTPEPKDGKIGRTADGELNGILEDAPAMRAFDSIPALNAEQAIEVAKRVQFELNQQGVTTAMDARAADLQFNAFKTLADDNNLTIRLFGAIEITPDDAPTIQDIPKAVKEAKLFAQTYSDSQWLPKPGLKISLVKFFIDGVLQAPIMTASLLEPYRINQGTANNIDYVASDRVGDLYYDNTILENLIIEVSKAGFYPHMHTVGEGAIETVLNHIESLRTKHPELAHIRPSLAHNELAAPSHYARFAQLNTIATLSFQWAGPTNEMIDQFHHMLGEQRFKELEPSAKFIDAGAKIAFGSDWPIDPLNEWFDFKVAVTRIGAGNNAQRLATDRNLTVTEVIRAATIDAAFMLGQEQTIGSIEVGKFADLIIIDRNPFTISPEEIEHVNVINTIIGGRLVYQQNEKV</sequence>
<dbReference type="InterPro" id="IPR013108">
    <property type="entry name" value="Amidohydro_3"/>
</dbReference>
<evidence type="ECO:0000313" key="3">
    <source>
        <dbReference type="Proteomes" id="UP000651208"/>
    </source>
</evidence>
<comment type="caution">
    <text evidence="2">The sequence shown here is derived from an EMBL/GenBank/DDBJ whole genome shotgun (WGS) entry which is preliminary data.</text>
</comment>
<dbReference type="InterPro" id="IPR011059">
    <property type="entry name" value="Metal-dep_hydrolase_composite"/>
</dbReference>
<reference evidence="2 3" key="1">
    <citation type="submission" date="2020-06" db="EMBL/GenBank/DDBJ databases">
        <title>Frischella cerana isolated from Apis cerana gut homogenate.</title>
        <authorList>
            <person name="Wolter L.A."/>
            <person name="Suenami S."/>
            <person name="Miyazaki R."/>
        </authorList>
    </citation>
    <scope>NUCLEOTIDE SEQUENCE [LARGE SCALE GENOMIC DNA]</scope>
    <source>
        <strain evidence="2 3">Ac13</strain>
    </source>
</reference>
<dbReference type="PANTHER" id="PTHR22642">
    <property type="entry name" value="IMIDAZOLONEPROPIONASE"/>
    <property type="match status" value="1"/>
</dbReference>
<dbReference type="RefSeq" id="WP_187755009.1">
    <property type="nucleotide sequence ID" value="NZ_JABURY010000010.1"/>
</dbReference>
<dbReference type="EMBL" id="JABURY010000010">
    <property type="protein sequence ID" value="MBC9130564.1"/>
    <property type="molecule type" value="Genomic_DNA"/>
</dbReference>
<keyword evidence="3" id="KW-1185">Reference proteome</keyword>
<dbReference type="SUPFAM" id="SSF51556">
    <property type="entry name" value="Metallo-dependent hydrolases"/>
    <property type="match status" value="1"/>
</dbReference>
<gene>
    <name evidence="2" type="ORF">FcAc13_04490</name>
</gene>
<feature type="domain" description="Amidohydrolase 3" evidence="1">
    <location>
        <begin position="55"/>
        <end position="570"/>
    </location>
</feature>
<name>A0ABR7QWH6_9GAMM</name>
<dbReference type="Gene3D" id="3.20.20.140">
    <property type="entry name" value="Metal-dependent hydrolases"/>
    <property type="match status" value="1"/>
</dbReference>
<dbReference type="Pfam" id="PF07969">
    <property type="entry name" value="Amidohydro_3"/>
    <property type="match status" value="1"/>
</dbReference>
<dbReference type="Proteomes" id="UP000651208">
    <property type="component" value="Unassembled WGS sequence"/>
</dbReference>
<dbReference type="CDD" id="cd01300">
    <property type="entry name" value="YtcJ_like"/>
    <property type="match status" value="1"/>
</dbReference>
<dbReference type="InterPro" id="IPR032466">
    <property type="entry name" value="Metal_Hydrolase"/>
</dbReference>
<dbReference type="SUPFAM" id="SSF51338">
    <property type="entry name" value="Composite domain of metallo-dependent hydrolases"/>
    <property type="match status" value="1"/>
</dbReference>